<gene>
    <name evidence="2" type="ORF">E3N88_15705</name>
</gene>
<organism evidence="2 3">
    <name type="scientific">Mikania micrantha</name>
    <name type="common">bitter vine</name>
    <dbReference type="NCBI Taxonomy" id="192012"/>
    <lineage>
        <taxon>Eukaryota</taxon>
        <taxon>Viridiplantae</taxon>
        <taxon>Streptophyta</taxon>
        <taxon>Embryophyta</taxon>
        <taxon>Tracheophyta</taxon>
        <taxon>Spermatophyta</taxon>
        <taxon>Magnoliopsida</taxon>
        <taxon>eudicotyledons</taxon>
        <taxon>Gunneridae</taxon>
        <taxon>Pentapetalae</taxon>
        <taxon>asterids</taxon>
        <taxon>campanulids</taxon>
        <taxon>Asterales</taxon>
        <taxon>Asteraceae</taxon>
        <taxon>Asteroideae</taxon>
        <taxon>Heliantheae alliance</taxon>
        <taxon>Eupatorieae</taxon>
        <taxon>Mikania</taxon>
    </lineage>
</organism>
<dbReference type="PANTHER" id="PTHR10775:SF180">
    <property type="entry name" value="TRANSPOSON, EN_SPM-LIKE, TRANSPOSASE-ASSOCIATED DOMAIN PROTEIN-RELATED"/>
    <property type="match status" value="1"/>
</dbReference>
<proteinExistence type="predicted"/>
<protein>
    <recommendedName>
        <fullName evidence="1">Transposase-associated domain-containing protein</fullName>
    </recommendedName>
</protein>
<dbReference type="PANTHER" id="PTHR10775">
    <property type="entry name" value="OS08G0208400 PROTEIN"/>
    <property type="match status" value="1"/>
</dbReference>
<accession>A0A5N6NZD6</accession>
<dbReference type="Pfam" id="PF02992">
    <property type="entry name" value="Transposase_21"/>
    <property type="match status" value="1"/>
</dbReference>
<name>A0A5N6NZD6_9ASTR</name>
<evidence type="ECO:0000313" key="2">
    <source>
        <dbReference type="EMBL" id="KAD5508002.1"/>
    </source>
</evidence>
<dbReference type="OrthoDB" id="1934442at2759"/>
<dbReference type="AlphaFoldDB" id="A0A5N6NZD6"/>
<dbReference type="EMBL" id="SZYD01000008">
    <property type="protein sequence ID" value="KAD5508002.1"/>
    <property type="molecule type" value="Genomic_DNA"/>
</dbReference>
<dbReference type="InterPro" id="IPR029480">
    <property type="entry name" value="Transpos_assoc"/>
</dbReference>
<dbReference type="Proteomes" id="UP000326396">
    <property type="component" value="Linkage Group LG16"/>
</dbReference>
<comment type="caution">
    <text evidence="2">The sequence shown here is derived from an EMBL/GenBank/DDBJ whole genome shotgun (WGS) entry which is preliminary data.</text>
</comment>
<dbReference type="InterPro" id="IPR004242">
    <property type="entry name" value="Transposase_21"/>
</dbReference>
<dbReference type="Pfam" id="PF13963">
    <property type="entry name" value="Transpos_assoc"/>
    <property type="match status" value="1"/>
</dbReference>
<reference evidence="2 3" key="1">
    <citation type="submission" date="2019-05" db="EMBL/GenBank/DDBJ databases">
        <title>Mikania micrantha, genome provides insights into the molecular mechanism of rapid growth.</title>
        <authorList>
            <person name="Liu B."/>
        </authorList>
    </citation>
    <scope>NUCLEOTIDE SEQUENCE [LARGE SCALE GENOMIC DNA]</scope>
    <source>
        <strain evidence="2">NLD-2019</strain>
        <tissue evidence="2">Leaf</tissue>
    </source>
</reference>
<evidence type="ECO:0000313" key="3">
    <source>
        <dbReference type="Proteomes" id="UP000326396"/>
    </source>
</evidence>
<keyword evidence="3" id="KW-1185">Reference proteome</keyword>
<sequence length="454" mass="52550">MDRSNWMYHIARTSSVYTVGLQNFLTAAEVNRVNKGSGTICCPCVLCKNYKRFDDIKEIEFHLMKYGFMPRYTCWSTHGESLINRSTSSVNVHNDNIQINDSYEADDNDQSTNPNDNLNELLHDLETNIDEDEQRKLHDLFDDAEKPLYPGCEKFSKLNAVLKLFNLKSNYGWSDKSFTDLLVVLHDMLPDGNELPISTYQAKKLMCPMGLEVKRIHACPNDYMLYRKEFEKEHKCVICGASRYKRKKETDEVDNDVTKNGPPAKMLWYFPIISRLKRLFSKENEAKLLRCHKDGRINDGKLRHVADSPQWRNIYHKYPEFCDEIRNIRFGLSSDGINPFGKMSSRHSTWPVLLCNYNLPPWLCMKRKYIMMTLLIQGPKQPGNDIDVYLAPLIDDLKTLWASGIDVYDAYKKENFTLRAMIFCTLSDFPAYGNLSGYSTKGKKACPVCEDETS</sequence>
<evidence type="ECO:0000259" key="1">
    <source>
        <dbReference type="Pfam" id="PF13963"/>
    </source>
</evidence>
<feature type="domain" description="Transposase-associated" evidence="1">
    <location>
        <begin position="5"/>
        <end position="80"/>
    </location>
</feature>